<dbReference type="Proteomes" id="UP001066276">
    <property type="component" value="Chromosome 3_1"/>
</dbReference>
<feature type="region of interest" description="Disordered" evidence="1">
    <location>
        <begin position="129"/>
        <end position="151"/>
    </location>
</feature>
<comment type="caution">
    <text evidence="2">The sequence shown here is derived from an EMBL/GenBank/DDBJ whole genome shotgun (WGS) entry which is preliminary data.</text>
</comment>
<feature type="region of interest" description="Disordered" evidence="1">
    <location>
        <begin position="82"/>
        <end position="103"/>
    </location>
</feature>
<feature type="compositionally biased region" description="Low complexity" evidence="1">
    <location>
        <begin position="86"/>
        <end position="98"/>
    </location>
</feature>
<accession>A0AAV7UKP1</accession>
<evidence type="ECO:0000256" key="1">
    <source>
        <dbReference type="SAM" id="MobiDB-lite"/>
    </source>
</evidence>
<evidence type="ECO:0000313" key="2">
    <source>
        <dbReference type="EMBL" id="KAJ1189271.1"/>
    </source>
</evidence>
<reference evidence="2" key="1">
    <citation type="journal article" date="2022" name="bioRxiv">
        <title>Sequencing and chromosome-scale assembly of the giantPleurodeles waltlgenome.</title>
        <authorList>
            <person name="Brown T."/>
            <person name="Elewa A."/>
            <person name="Iarovenko S."/>
            <person name="Subramanian E."/>
            <person name="Araus A.J."/>
            <person name="Petzold A."/>
            <person name="Susuki M."/>
            <person name="Suzuki K.-i.T."/>
            <person name="Hayashi T."/>
            <person name="Toyoda A."/>
            <person name="Oliveira C."/>
            <person name="Osipova E."/>
            <person name="Leigh N.D."/>
            <person name="Simon A."/>
            <person name="Yun M.H."/>
        </authorList>
    </citation>
    <scope>NUCLEOTIDE SEQUENCE</scope>
    <source>
        <strain evidence="2">20211129_DDA</strain>
        <tissue evidence="2">Liver</tissue>
    </source>
</reference>
<evidence type="ECO:0000313" key="3">
    <source>
        <dbReference type="Proteomes" id="UP001066276"/>
    </source>
</evidence>
<dbReference type="EMBL" id="JANPWB010000005">
    <property type="protein sequence ID" value="KAJ1189271.1"/>
    <property type="molecule type" value="Genomic_DNA"/>
</dbReference>
<sequence length="234" mass="25074">MVQGGRRVRPDQMMTFPIQVQCDLRKGFQFAWCGPTAQPCTPAWAKAFIPHCRIHLRNTSECDGSQVFNVVGYQLHVVSHTGPRQARTATRSSSSAGSKRGHAAGCALGDRALSSTDWAHELPATLGTSDTCLSKGRPPGTPSQLSAGAAHRRGVSPSLLAGPLGSAMGPCSCLRLGLKRAVAAGLVVFNAWGQRDYRIILGRVRSSDSSDRTRCHLGHTPIGEEVSYEVQKIE</sequence>
<protein>
    <submittedName>
        <fullName evidence="2">Uncharacterized protein</fullName>
    </submittedName>
</protein>
<gene>
    <name evidence="2" type="ORF">NDU88_006020</name>
</gene>
<keyword evidence="3" id="KW-1185">Reference proteome</keyword>
<organism evidence="2 3">
    <name type="scientific">Pleurodeles waltl</name>
    <name type="common">Iberian ribbed newt</name>
    <dbReference type="NCBI Taxonomy" id="8319"/>
    <lineage>
        <taxon>Eukaryota</taxon>
        <taxon>Metazoa</taxon>
        <taxon>Chordata</taxon>
        <taxon>Craniata</taxon>
        <taxon>Vertebrata</taxon>
        <taxon>Euteleostomi</taxon>
        <taxon>Amphibia</taxon>
        <taxon>Batrachia</taxon>
        <taxon>Caudata</taxon>
        <taxon>Salamandroidea</taxon>
        <taxon>Salamandridae</taxon>
        <taxon>Pleurodelinae</taxon>
        <taxon>Pleurodeles</taxon>
    </lineage>
</organism>
<dbReference type="AlphaFoldDB" id="A0AAV7UKP1"/>
<name>A0AAV7UKP1_PLEWA</name>
<proteinExistence type="predicted"/>